<accession>A0AAD8HYD2</accession>
<keyword evidence="3" id="KW-1185">Reference proteome</keyword>
<name>A0AAD8HYD2_9APIA</name>
<protein>
    <submittedName>
        <fullName evidence="2">Uncharacterized protein</fullName>
    </submittedName>
</protein>
<reference evidence="2" key="1">
    <citation type="submission" date="2023-02" db="EMBL/GenBank/DDBJ databases">
        <title>Genome of toxic invasive species Heracleum sosnowskyi carries increased number of genes despite the absence of recent whole-genome duplications.</title>
        <authorList>
            <person name="Schelkunov M."/>
            <person name="Shtratnikova V."/>
            <person name="Makarenko M."/>
            <person name="Klepikova A."/>
            <person name="Omelchenko D."/>
            <person name="Novikova G."/>
            <person name="Obukhova E."/>
            <person name="Bogdanov V."/>
            <person name="Penin A."/>
            <person name="Logacheva M."/>
        </authorList>
    </citation>
    <scope>NUCLEOTIDE SEQUENCE</scope>
    <source>
        <strain evidence="2">Hsosn_3</strain>
        <tissue evidence="2">Leaf</tissue>
    </source>
</reference>
<evidence type="ECO:0000256" key="1">
    <source>
        <dbReference type="SAM" id="MobiDB-lite"/>
    </source>
</evidence>
<feature type="region of interest" description="Disordered" evidence="1">
    <location>
        <begin position="1"/>
        <end position="28"/>
    </location>
</feature>
<evidence type="ECO:0000313" key="2">
    <source>
        <dbReference type="EMBL" id="KAK1375104.1"/>
    </source>
</evidence>
<reference evidence="2" key="2">
    <citation type="submission" date="2023-05" db="EMBL/GenBank/DDBJ databases">
        <authorList>
            <person name="Schelkunov M.I."/>
        </authorList>
    </citation>
    <scope>NUCLEOTIDE SEQUENCE</scope>
    <source>
        <strain evidence="2">Hsosn_3</strain>
        <tissue evidence="2">Leaf</tissue>
    </source>
</reference>
<comment type="caution">
    <text evidence="2">The sequence shown here is derived from an EMBL/GenBank/DDBJ whole genome shotgun (WGS) entry which is preliminary data.</text>
</comment>
<sequence length="118" mass="13318">MDNSKGGSSARQSRRLQQMKFPKTSYTHPQNIDDRKLFHIYANGIISTGDNYQKGFRSFAKVSAMHLEKNKYGTQKMLLSQRSLVAEVGKAVKVRDFYSQSGTYGGAKPAKFARSLNY</sequence>
<feature type="compositionally biased region" description="Polar residues" evidence="1">
    <location>
        <begin position="1"/>
        <end position="11"/>
    </location>
</feature>
<gene>
    <name evidence="2" type="ORF">POM88_031297</name>
</gene>
<dbReference type="Proteomes" id="UP001237642">
    <property type="component" value="Unassembled WGS sequence"/>
</dbReference>
<proteinExistence type="predicted"/>
<evidence type="ECO:0000313" key="3">
    <source>
        <dbReference type="Proteomes" id="UP001237642"/>
    </source>
</evidence>
<dbReference type="AlphaFoldDB" id="A0AAD8HYD2"/>
<dbReference type="EMBL" id="JAUIZM010000007">
    <property type="protein sequence ID" value="KAK1375104.1"/>
    <property type="molecule type" value="Genomic_DNA"/>
</dbReference>
<organism evidence="2 3">
    <name type="scientific">Heracleum sosnowskyi</name>
    <dbReference type="NCBI Taxonomy" id="360622"/>
    <lineage>
        <taxon>Eukaryota</taxon>
        <taxon>Viridiplantae</taxon>
        <taxon>Streptophyta</taxon>
        <taxon>Embryophyta</taxon>
        <taxon>Tracheophyta</taxon>
        <taxon>Spermatophyta</taxon>
        <taxon>Magnoliopsida</taxon>
        <taxon>eudicotyledons</taxon>
        <taxon>Gunneridae</taxon>
        <taxon>Pentapetalae</taxon>
        <taxon>asterids</taxon>
        <taxon>campanulids</taxon>
        <taxon>Apiales</taxon>
        <taxon>Apiaceae</taxon>
        <taxon>Apioideae</taxon>
        <taxon>apioid superclade</taxon>
        <taxon>Tordylieae</taxon>
        <taxon>Tordyliinae</taxon>
        <taxon>Heracleum</taxon>
    </lineage>
</organism>